<keyword evidence="7 10" id="KW-0472">Membrane</keyword>
<reference evidence="14" key="1">
    <citation type="submission" date="2025-08" db="UniProtKB">
        <authorList>
            <consortium name="RefSeq"/>
        </authorList>
    </citation>
    <scope>IDENTIFICATION</scope>
</reference>
<dbReference type="RefSeq" id="XP_029655682.1">
    <property type="nucleotide sequence ID" value="XM_029799822.1"/>
</dbReference>
<evidence type="ECO:0000256" key="3">
    <source>
        <dbReference type="ARBA" id="ARBA00022729"/>
    </source>
</evidence>
<dbReference type="KEGG" id="osn:115229484"/>
<keyword evidence="4" id="KW-0677">Repeat</keyword>
<dbReference type="PANTHER" id="PTHR24028">
    <property type="entry name" value="CADHERIN-87A"/>
    <property type="match status" value="1"/>
</dbReference>
<evidence type="ECO:0000256" key="4">
    <source>
        <dbReference type="ARBA" id="ARBA00022737"/>
    </source>
</evidence>
<evidence type="ECO:0000256" key="8">
    <source>
        <dbReference type="ARBA" id="ARBA00023180"/>
    </source>
</evidence>
<evidence type="ECO:0000256" key="5">
    <source>
        <dbReference type="ARBA" id="ARBA00022837"/>
    </source>
</evidence>
<dbReference type="InterPro" id="IPR015919">
    <property type="entry name" value="Cadherin-like_sf"/>
</dbReference>
<dbReference type="PRINTS" id="PR00205">
    <property type="entry name" value="CADHERIN"/>
</dbReference>
<keyword evidence="8" id="KW-0325">Glycoprotein</keyword>
<dbReference type="PANTHER" id="PTHR24028:SF328">
    <property type="entry name" value="CADHERIN-3"/>
    <property type="match status" value="1"/>
</dbReference>
<dbReference type="InterPro" id="IPR050174">
    <property type="entry name" value="Protocadherin/Cadherin-CA"/>
</dbReference>
<protein>
    <submittedName>
        <fullName evidence="14">Cadherin EGF LAG seven-pass G-type receptor 1-like</fullName>
    </submittedName>
</protein>
<evidence type="ECO:0000256" key="6">
    <source>
        <dbReference type="ARBA" id="ARBA00022989"/>
    </source>
</evidence>
<evidence type="ECO:0000256" key="7">
    <source>
        <dbReference type="ARBA" id="ARBA00023136"/>
    </source>
</evidence>
<evidence type="ECO:0000256" key="9">
    <source>
        <dbReference type="PROSITE-ProRule" id="PRU00043"/>
    </source>
</evidence>
<dbReference type="GO" id="GO:0005886">
    <property type="term" value="C:plasma membrane"/>
    <property type="evidence" value="ECO:0007669"/>
    <property type="project" value="InterPro"/>
</dbReference>
<sequence length="623" mass="71547">MHFGINKFLFLNLIIFIHTDDHVCNFSIAEDSANVGVEVGNVREQFPNRISDTDKSLVLFQWADWCDICRYFDVNSDGTIQIIHKLDRESGLLREYCAKNEICKLSLHLIIYEGKVLHKNTIDTCLYLVDVNDNFPAIDWNGEDRFLRITENQLPRNPLGQFSVTDEDAGKNGEVTCKVLTEDFALKQKLSKVQSYKKRKIYDFIFTGMRAFDYEKNQKIEVKIECSDHGSPSKTSTDLVTVNIDDENDCKPEFTKNHYTLSIPENKIMKIQNAVLATDRDLTFPNNHVTYYVERYSNLFRVSSNGTLEVLQELDYEYQQQYQFKIFAFDGGVMPNRYSSSAMITVVVVDENDNSPLFSSDHYYFKIREDHVIDSEIGRIQAKDEDSGQNGKISYFLRQKLFSENCSHYFKIEKESGVLILQKPLDAHEFSACDFSVLAKDGGTLKQFETLCKVTVEIEDINNHKPEIISPINKIIQLENITESQIVTRIVATDGDIGLNALLNYEIIQGRFRHYFTIDEVSGEIRLQKSTLPPENFQMTIRVSDNGVDKEQETFITLQIIVDNSKTQKSSIDSIFMWSLIPILGILILLGVLVCRRWAVRVSKAEDPDIGRQFLNGKQSVAR</sequence>
<feature type="signal peptide" evidence="11">
    <location>
        <begin position="1"/>
        <end position="19"/>
    </location>
</feature>
<accession>A0A6P7U2E8</accession>
<keyword evidence="3 11" id="KW-0732">Signal</keyword>
<proteinExistence type="predicted"/>
<evidence type="ECO:0000313" key="13">
    <source>
        <dbReference type="Proteomes" id="UP000515154"/>
    </source>
</evidence>
<keyword evidence="13" id="KW-1185">Reference proteome</keyword>
<dbReference type="Proteomes" id="UP000515154">
    <property type="component" value="Unplaced"/>
</dbReference>
<dbReference type="SMART" id="SM00112">
    <property type="entry name" value="CA"/>
    <property type="match status" value="4"/>
</dbReference>
<dbReference type="AlphaFoldDB" id="A0A6P7U2E8"/>
<evidence type="ECO:0000313" key="14">
    <source>
        <dbReference type="RefSeq" id="XP_029655682.1"/>
    </source>
</evidence>
<dbReference type="Gene3D" id="2.60.40.60">
    <property type="entry name" value="Cadherins"/>
    <property type="match status" value="4"/>
</dbReference>
<dbReference type="InterPro" id="IPR002126">
    <property type="entry name" value="Cadherin-like_dom"/>
</dbReference>
<keyword evidence="5 9" id="KW-0106">Calcium</keyword>
<feature type="domain" description="Cadherin" evidence="12">
    <location>
        <begin position="359"/>
        <end position="468"/>
    </location>
</feature>
<dbReference type="PROSITE" id="PS00232">
    <property type="entry name" value="CADHERIN_1"/>
    <property type="match status" value="1"/>
</dbReference>
<comment type="subcellular location">
    <subcellularLocation>
        <location evidence="1">Membrane</location>
        <topology evidence="1">Single-pass membrane protein</topology>
    </subcellularLocation>
</comment>
<evidence type="ECO:0000256" key="10">
    <source>
        <dbReference type="SAM" id="Phobius"/>
    </source>
</evidence>
<dbReference type="InterPro" id="IPR020894">
    <property type="entry name" value="Cadherin_CS"/>
</dbReference>
<dbReference type="CDD" id="cd11304">
    <property type="entry name" value="Cadherin_repeat"/>
    <property type="match status" value="4"/>
</dbReference>
<dbReference type="GO" id="GO:0007156">
    <property type="term" value="P:homophilic cell adhesion via plasma membrane adhesion molecules"/>
    <property type="evidence" value="ECO:0007669"/>
    <property type="project" value="InterPro"/>
</dbReference>
<gene>
    <name evidence="14" type="primary">LOC115229484</name>
</gene>
<dbReference type="SUPFAM" id="SSF49313">
    <property type="entry name" value="Cadherin-like"/>
    <property type="match status" value="4"/>
</dbReference>
<dbReference type="Pfam" id="PF00028">
    <property type="entry name" value="Cadherin"/>
    <property type="match status" value="4"/>
</dbReference>
<feature type="domain" description="Cadherin" evidence="12">
    <location>
        <begin position="479"/>
        <end position="584"/>
    </location>
</feature>
<feature type="chain" id="PRO_5027625271" evidence="11">
    <location>
        <begin position="20"/>
        <end position="623"/>
    </location>
</feature>
<organism evidence="13 14">
    <name type="scientific">Octopus sinensis</name>
    <name type="common">East Asian common octopus</name>
    <dbReference type="NCBI Taxonomy" id="2607531"/>
    <lineage>
        <taxon>Eukaryota</taxon>
        <taxon>Metazoa</taxon>
        <taxon>Spiralia</taxon>
        <taxon>Lophotrochozoa</taxon>
        <taxon>Mollusca</taxon>
        <taxon>Cephalopoda</taxon>
        <taxon>Coleoidea</taxon>
        <taxon>Octopodiformes</taxon>
        <taxon>Octopoda</taxon>
        <taxon>Incirrata</taxon>
        <taxon>Octopodidae</taxon>
        <taxon>Octopus</taxon>
    </lineage>
</organism>
<evidence type="ECO:0000256" key="2">
    <source>
        <dbReference type="ARBA" id="ARBA00022692"/>
    </source>
</evidence>
<evidence type="ECO:0000256" key="11">
    <source>
        <dbReference type="SAM" id="SignalP"/>
    </source>
</evidence>
<feature type="domain" description="Cadherin" evidence="12">
    <location>
        <begin position="255"/>
        <end position="358"/>
    </location>
</feature>
<feature type="domain" description="Cadherin" evidence="12">
    <location>
        <begin position="141"/>
        <end position="254"/>
    </location>
</feature>
<keyword evidence="2 10" id="KW-0812">Transmembrane</keyword>
<dbReference type="PROSITE" id="PS50268">
    <property type="entry name" value="CADHERIN_2"/>
    <property type="match status" value="4"/>
</dbReference>
<evidence type="ECO:0000256" key="1">
    <source>
        <dbReference type="ARBA" id="ARBA00004167"/>
    </source>
</evidence>
<name>A0A6P7U2E8_9MOLL</name>
<feature type="transmembrane region" description="Helical" evidence="10">
    <location>
        <begin position="575"/>
        <end position="595"/>
    </location>
</feature>
<dbReference type="FunFam" id="2.60.40.60:FF:000033">
    <property type="entry name" value="FAT atypical cadherin 1"/>
    <property type="match status" value="1"/>
</dbReference>
<dbReference type="GO" id="GO:0005509">
    <property type="term" value="F:calcium ion binding"/>
    <property type="evidence" value="ECO:0007669"/>
    <property type="project" value="UniProtKB-UniRule"/>
</dbReference>
<keyword evidence="6 10" id="KW-1133">Transmembrane helix</keyword>
<evidence type="ECO:0000259" key="12">
    <source>
        <dbReference type="PROSITE" id="PS50268"/>
    </source>
</evidence>